<dbReference type="PANTHER" id="PTHR42109:SF2">
    <property type="entry name" value="INTEGRAL MEMBRANE PROTEIN"/>
    <property type="match status" value="1"/>
</dbReference>
<protein>
    <submittedName>
        <fullName evidence="3">Uncharacterized protein</fullName>
    </submittedName>
</protein>
<sequence length="322" mass="36007">MSKFNGEAGAALVFLILYLFIFSWMLFAYFTHRLKWRSRWSFLLFHVTIRVASQGCGIGFGILGFKNLSLFLAFLILGAEGYFSLVLCTFRFIISWHQHNFPSGTSWLEPRREAMKAMSKRDQWRRTLTFLLLGPFALILYPDNAMGAFHLVLVLANTAIIVGGSFLAGANPPTQHALDVSRAARTAGQGVFLACNLLLLVVILATIRQDHRMRAEKGERGTHPTLILLSVAWIPLIVRGIFGVLQAVDYSLSYYNPANYDANGFTPRFTAIEYVLGVMTEWLACALLNATYYTSRHDPKKPTVASAAAAEKEKSERSEAQP</sequence>
<feature type="compositionally biased region" description="Basic and acidic residues" evidence="1">
    <location>
        <begin position="310"/>
        <end position="322"/>
    </location>
</feature>
<evidence type="ECO:0000313" key="4">
    <source>
        <dbReference type="Proteomes" id="UP001221142"/>
    </source>
</evidence>
<feature type="transmembrane region" description="Helical" evidence="2">
    <location>
        <begin position="12"/>
        <end position="30"/>
    </location>
</feature>
<keyword evidence="2" id="KW-1133">Transmembrane helix</keyword>
<reference evidence="3" key="1">
    <citation type="submission" date="2023-03" db="EMBL/GenBank/DDBJ databases">
        <title>Massive genome expansion in bonnet fungi (Mycena s.s.) driven by repeated elements and novel gene families across ecological guilds.</title>
        <authorList>
            <consortium name="Lawrence Berkeley National Laboratory"/>
            <person name="Harder C.B."/>
            <person name="Miyauchi S."/>
            <person name="Viragh M."/>
            <person name="Kuo A."/>
            <person name="Thoen E."/>
            <person name="Andreopoulos B."/>
            <person name="Lu D."/>
            <person name="Skrede I."/>
            <person name="Drula E."/>
            <person name="Henrissat B."/>
            <person name="Morin E."/>
            <person name="Kohler A."/>
            <person name="Barry K."/>
            <person name="LaButti K."/>
            <person name="Morin E."/>
            <person name="Salamov A."/>
            <person name="Lipzen A."/>
            <person name="Mereny Z."/>
            <person name="Hegedus B."/>
            <person name="Baldrian P."/>
            <person name="Stursova M."/>
            <person name="Weitz H."/>
            <person name="Taylor A."/>
            <person name="Grigoriev I.V."/>
            <person name="Nagy L.G."/>
            <person name="Martin F."/>
            <person name="Kauserud H."/>
        </authorList>
    </citation>
    <scope>NUCLEOTIDE SEQUENCE</scope>
    <source>
        <strain evidence="3">9284</strain>
    </source>
</reference>
<evidence type="ECO:0000313" key="3">
    <source>
        <dbReference type="EMBL" id="KAJ7610481.1"/>
    </source>
</evidence>
<feature type="transmembrane region" description="Helical" evidence="2">
    <location>
        <begin position="71"/>
        <end position="94"/>
    </location>
</feature>
<proteinExistence type="predicted"/>
<organism evidence="3 4">
    <name type="scientific">Roridomyces roridus</name>
    <dbReference type="NCBI Taxonomy" id="1738132"/>
    <lineage>
        <taxon>Eukaryota</taxon>
        <taxon>Fungi</taxon>
        <taxon>Dikarya</taxon>
        <taxon>Basidiomycota</taxon>
        <taxon>Agaricomycotina</taxon>
        <taxon>Agaricomycetes</taxon>
        <taxon>Agaricomycetidae</taxon>
        <taxon>Agaricales</taxon>
        <taxon>Marasmiineae</taxon>
        <taxon>Mycenaceae</taxon>
        <taxon>Roridomyces</taxon>
    </lineage>
</organism>
<feature type="transmembrane region" description="Helical" evidence="2">
    <location>
        <begin position="124"/>
        <end position="142"/>
    </location>
</feature>
<keyword evidence="4" id="KW-1185">Reference proteome</keyword>
<feature type="transmembrane region" description="Helical" evidence="2">
    <location>
        <begin position="42"/>
        <end position="65"/>
    </location>
</feature>
<accession>A0AAD7B4R9</accession>
<feature type="transmembrane region" description="Helical" evidence="2">
    <location>
        <begin position="227"/>
        <end position="248"/>
    </location>
</feature>
<dbReference type="EMBL" id="JARKIF010000035">
    <property type="protein sequence ID" value="KAJ7610481.1"/>
    <property type="molecule type" value="Genomic_DNA"/>
</dbReference>
<evidence type="ECO:0000256" key="2">
    <source>
        <dbReference type="SAM" id="Phobius"/>
    </source>
</evidence>
<feature type="region of interest" description="Disordered" evidence="1">
    <location>
        <begin position="297"/>
        <end position="322"/>
    </location>
</feature>
<feature type="transmembrane region" description="Helical" evidence="2">
    <location>
        <begin position="148"/>
        <end position="169"/>
    </location>
</feature>
<comment type="caution">
    <text evidence="3">The sequence shown here is derived from an EMBL/GenBank/DDBJ whole genome shotgun (WGS) entry which is preliminary data.</text>
</comment>
<feature type="transmembrane region" description="Helical" evidence="2">
    <location>
        <begin position="190"/>
        <end position="207"/>
    </location>
</feature>
<dbReference type="Proteomes" id="UP001221142">
    <property type="component" value="Unassembled WGS sequence"/>
</dbReference>
<dbReference type="AlphaFoldDB" id="A0AAD7B4R9"/>
<name>A0AAD7B4R9_9AGAR</name>
<evidence type="ECO:0000256" key="1">
    <source>
        <dbReference type="SAM" id="MobiDB-lite"/>
    </source>
</evidence>
<keyword evidence="2" id="KW-0472">Membrane</keyword>
<gene>
    <name evidence="3" type="ORF">FB45DRAFT_844596</name>
</gene>
<keyword evidence="2" id="KW-0812">Transmembrane</keyword>
<dbReference type="PANTHER" id="PTHR42109">
    <property type="entry name" value="UNPLACED GENOMIC SCAFFOLD UM_SCAF_CONTIG_1.265, WHOLE GENOME SHOTGUN SEQUENCE"/>
    <property type="match status" value="1"/>
</dbReference>